<keyword evidence="5" id="KW-1185">Reference proteome</keyword>
<protein>
    <submittedName>
        <fullName evidence="4">Extracellular solute-binding protein family 1</fullName>
    </submittedName>
</protein>
<dbReference type="EMBL" id="CP001804">
    <property type="protein sequence ID" value="ACY18327.1"/>
    <property type="molecule type" value="Genomic_DNA"/>
</dbReference>
<gene>
    <name evidence="4" type="ordered locus">Hoch_5852</name>
</gene>
<dbReference type="Gene3D" id="3.40.190.10">
    <property type="entry name" value="Periplasmic binding protein-like II"/>
    <property type="match status" value="1"/>
</dbReference>
<dbReference type="PANTHER" id="PTHR30061">
    <property type="entry name" value="MALTOSE-BINDING PERIPLASMIC PROTEIN"/>
    <property type="match status" value="1"/>
</dbReference>
<proteinExistence type="inferred from homology"/>
<organism evidence="4 5">
    <name type="scientific">Haliangium ochraceum (strain DSM 14365 / JCM 11303 / SMP-2)</name>
    <dbReference type="NCBI Taxonomy" id="502025"/>
    <lineage>
        <taxon>Bacteria</taxon>
        <taxon>Pseudomonadati</taxon>
        <taxon>Myxococcota</taxon>
        <taxon>Polyangia</taxon>
        <taxon>Haliangiales</taxon>
        <taxon>Kofleriaceae</taxon>
        <taxon>Haliangium</taxon>
    </lineage>
</organism>
<dbReference type="STRING" id="502025.Hoch_5852"/>
<keyword evidence="2" id="KW-0813">Transport</keyword>
<evidence type="ECO:0000256" key="1">
    <source>
        <dbReference type="ARBA" id="ARBA00008520"/>
    </source>
</evidence>
<dbReference type="eggNOG" id="COG2182">
    <property type="taxonomic scope" value="Bacteria"/>
</dbReference>
<dbReference type="GO" id="GO:1901982">
    <property type="term" value="F:maltose binding"/>
    <property type="evidence" value="ECO:0007669"/>
    <property type="project" value="TreeGrafter"/>
</dbReference>
<dbReference type="Pfam" id="PF13416">
    <property type="entry name" value="SBP_bac_8"/>
    <property type="match status" value="1"/>
</dbReference>
<dbReference type="OrthoDB" id="9808332at2"/>
<keyword evidence="3" id="KW-0732">Signal</keyword>
<comment type="similarity">
    <text evidence="1">Belongs to the bacterial solute-binding protein 1 family.</text>
</comment>
<sequence length="438" mass="45453">MRPSPRDTARPRRALGLCLAAALLLPLSPGCRRDHEPPEPPPSQRLRLWHTFNPAETQALNQALSEWAGAPVEASMAPFGLGLAILGRTLREGKDCPDLVRLEATWLPRLAANELLAAVPEDIAGQRDFLPEAQELATIAGTAYGLPQASDGLAIVYRKDAVPADWPPADMASLLDSALALTGEGRYGLGLRVDGYWFVPFLRAFGPGLLPGMDSAAAGAPVRTAIDDPGAVSALERFAALFGAAGVSPPPAAPDEVDSEEIRRFRDGSLVAVVNGPWAIAGLTGGDTEGIGVAPLPHAPRGGHSWAVPRCARQPAAAWRLALHLTEPTRQAAWAKQLGVIPTTAAGLAQADAFVRSFHDALSGARPLPRHPITPALFDDLTPALAAAVSGNAAPAEALAGVARAWARLLEQQGYRAAAPAPAPAAVPAPAGQGDAGP</sequence>
<dbReference type="GO" id="GO:0055052">
    <property type="term" value="C:ATP-binding cassette (ABC) transporter complex, substrate-binding subunit-containing"/>
    <property type="evidence" value="ECO:0007669"/>
    <property type="project" value="TreeGrafter"/>
</dbReference>
<dbReference type="GO" id="GO:0015768">
    <property type="term" value="P:maltose transport"/>
    <property type="evidence" value="ECO:0007669"/>
    <property type="project" value="TreeGrafter"/>
</dbReference>
<dbReference type="InterPro" id="IPR006059">
    <property type="entry name" value="SBP"/>
</dbReference>
<accession>D0LIH1</accession>
<evidence type="ECO:0000256" key="2">
    <source>
        <dbReference type="ARBA" id="ARBA00022448"/>
    </source>
</evidence>
<dbReference type="AlphaFoldDB" id="D0LIH1"/>
<evidence type="ECO:0000313" key="4">
    <source>
        <dbReference type="EMBL" id="ACY18327.1"/>
    </source>
</evidence>
<dbReference type="HOGENOM" id="CLU_625252_0_0_7"/>
<dbReference type="KEGG" id="hoh:Hoch_5852"/>
<dbReference type="RefSeq" id="WP_012830919.1">
    <property type="nucleotide sequence ID" value="NC_013440.1"/>
</dbReference>
<evidence type="ECO:0000313" key="5">
    <source>
        <dbReference type="Proteomes" id="UP000001880"/>
    </source>
</evidence>
<dbReference type="GO" id="GO:0042956">
    <property type="term" value="P:maltodextrin transmembrane transport"/>
    <property type="evidence" value="ECO:0007669"/>
    <property type="project" value="TreeGrafter"/>
</dbReference>
<dbReference type="PANTHER" id="PTHR30061:SF50">
    <property type="entry name" value="MALTOSE_MALTODEXTRIN-BINDING PERIPLASMIC PROTEIN"/>
    <property type="match status" value="1"/>
</dbReference>
<evidence type="ECO:0000256" key="3">
    <source>
        <dbReference type="ARBA" id="ARBA00022729"/>
    </source>
</evidence>
<name>D0LIH1_HALO1</name>
<dbReference type="SUPFAM" id="SSF53850">
    <property type="entry name" value="Periplasmic binding protein-like II"/>
    <property type="match status" value="1"/>
</dbReference>
<reference evidence="4 5" key="1">
    <citation type="journal article" date="2010" name="Stand. Genomic Sci.">
        <title>Complete genome sequence of Haliangium ochraceum type strain (SMP-2).</title>
        <authorList>
            <consortium name="US DOE Joint Genome Institute (JGI-PGF)"/>
            <person name="Ivanova N."/>
            <person name="Daum C."/>
            <person name="Lang E."/>
            <person name="Abt B."/>
            <person name="Kopitz M."/>
            <person name="Saunders E."/>
            <person name="Lapidus A."/>
            <person name="Lucas S."/>
            <person name="Glavina Del Rio T."/>
            <person name="Nolan M."/>
            <person name="Tice H."/>
            <person name="Copeland A."/>
            <person name="Cheng J.F."/>
            <person name="Chen F."/>
            <person name="Bruce D."/>
            <person name="Goodwin L."/>
            <person name="Pitluck S."/>
            <person name="Mavromatis K."/>
            <person name="Pati A."/>
            <person name="Mikhailova N."/>
            <person name="Chen A."/>
            <person name="Palaniappan K."/>
            <person name="Land M."/>
            <person name="Hauser L."/>
            <person name="Chang Y.J."/>
            <person name="Jeffries C.D."/>
            <person name="Detter J.C."/>
            <person name="Brettin T."/>
            <person name="Rohde M."/>
            <person name="Goker M."/>
            <person name="Bristow J."/>
            <person name="Markowitz V."/>
            <person name="Eisen J.A."/>
            <person name="Hugenholtz P."/>
            <person name="Kyrpides N.C."/>
            <person name="Klenk H.P."/>
        </authorList>
    </citation>
    <scope>NUCLEOTIDE SEQUENCE [LARGE SCALE GENOMIC DNA]</scope>
    <source>
        <strain evidence="5">DSM 14365 / CIP 107738 / JCM 11303 / AJ 13395 / SMP-2</strain>
    </source>
</reference>
<dbReference type="Proteomes" id="UP000001880">
    <property type="component" value="Chromosome"/>
</dbReference>